<dbReference type="Gene3D" id="3.10.450.40">
    <property type="match status" value="1"/>
</dbReference>
<evidence type="ECO:0000259" key="1">
    <source>
        <dbReference type="Pfam" id="PF04965"/>
    </source>
</evidence>
<name>A0A4P2R611_SORCE</name>
<dbReference type="InterPro" id="IPR007048">
    <property type="entry name" value="IraD/Gp25-like"/>
</dbReference>
<accession>A0A4P2R611</accession>
<evidence type="ECO:0000313" key="2">
    <source>
        <dbReference type="EMBL" id="AUX37463.1"/>
    </source>
</evidence>
<proteinExistence type="predicted"/>
<reference evidence="2 3" key="1">
    <citation type="submission" date="2015-09" db="EMBL/GenBank/DDBJ databases">
        <title>Sorangium comparison.</title>
        <authorList>
            <person name="Zaburannyi N."/>
            <person name="Bunk B."/>
            <person name="Overmann J."/>
            <person name="Mueller R."/>
        </authorList>
    </citation>
    <scope>NUCLEOTIDE SEQUENCE [LARGE SCALE GENOMIC DNA]</scope>
    <source>
        <strain evidence="2 3">So ce836</strain>
    </source>
</reference>
<evidence type="ECO:0000313" key="3">
    <source>
        <dbReference type="Proteomes" id="UP000295497"/>
    </source>
</evidence>
<dbReference type="Pfam" id="PF04965">
    <property type="entry name" value="GPW_gp25"/>
    <property type="match status" value="1"/>
</dbReference>
<sequence length="132" mass="15127">MTRPLPAPRPIGWPLLPLPDAEGRLRYPTLEESVREMIEVILRTRPGEQLMRPDFGAGLDRFLHEPNTTDTRRRIRELVAAAIARWESRVLLDRVEVDEVPGRPSHVRVDIAYRLRRTGVPQKVGFTMELGG</sequence>
<gene>
    <name evidence="2" type="ORF">SOCE836_096880</name>
</gene>
<protein>
    <recommendedName>
        <fullName evidence="1">IraD/Gp25-like domain-containing protein</fullName>
    </recommendedName>
</protein>
<dbReference type="SUPFAM" id="SSF160719">
    <property type="entry name" value="gpW/gp25-like"/>
    <property type="match status" value="1"/>
</dbReference>
<dbReference type="Proteomes" id="UP000295497">
    <property type="component" value="Chromosome"/>
</dbReference>
<dbReference type="AlphaFoldDB" id="A0A4P2R611"/>
<dbReference type="RefSeq" id="WP_129580090.1">
    <property type="nucleotide sequence ID" value="NZ_CP012672.1"/>
</dbReference>
<organism evidence="2 3">
    <name type="scientific">Sorangium cellulosum</name>
    <name type="common">Polyangium cellulosum</name>
    <dbReference type="NCBI Taxonomy" id="56"/>
    <lineage>
        <taxon>Bacteria</taxon>
        <taxon>Pseudomonadati</taxon>
        <taxon>Myxococcota</taxon>
        <taxon>Polyangia</taxon>
        <taxon>Polyangiales</taxon>
        <taxon>Polyangiaceae</taxon>
        <taxon>Sorangium</taxon>
    </lineage>
</organism>
<dbReference type="EMBL" id="CP012672">
    <property type="protein sequence ID" value="AUX37463.1"/>
    <property type="molecule type" value="Genomic_DNA"/>
</dbReference>
<feature type="domain" description="IraD/Gp25-like" evidence="1">
    <location>
        <begin position="30"/>
        <end position="118"/>
    </location>
</feature>